<gene>
    <name evidence="2" type="ORF">LCGC14_2816580</name>
</gene>
<evidence type="ECO:0000313" key="2">
    <source>
        <dbReference type="EMBL" id="KKK81127.1"/>
    </source>
</evidence>
<feature type="transmembrane region" description="Helical" evidence="1">
    <location>
        <begin position="7"/>
        <end position="25"/>
    </location>
</feature>
<dbReference type="EMBL" id="LAZR01053263">
    <property type="protein sequence ID" value="KKK81127.1"/>
    <property type="molecule type" value="Genomic_DNA"/>
</dbReference>
<comment type="caution">
    <text evidence="2">The sequence shown here is derived from an EMBL/GenBank/DDBJ whole genome shotgun (WGS) entry which is preliminary data.</text>
</comment>
<sequence>MIFFKRIALFLTGIDIYLFKTWYGFHFYWQSDPLFDVINHHRKNNTIREYGIIIFGLWLYTKIDNQRG</sequence>
<protein>
    <submittedName>
        <fullName evidence="2">Uncharacterized protein</fullName>
    </submittedName>
</protein>
<reference evidence="2" key="1">
    <citation type="journal article" date="2015" name="Nature">
        <title>Complex archaea that bridge the gap between prokaryotes and eukaryotes.</title>
        <authorList>
            <person name="Spang A."/>
            <person name="Saw J.H."/>
            <person name="Jorgensen S.L."/>
            <person name="Zaremba-Niedzwiedzka K."/>
            <person name="Martijn J."/>
            <person name="Lind A.E."/>
            <person name="van Eijk R."/>
            <person name="Schleper C."/>
            <person name="Guy L."/>
            <person name="Ettema T.J."/>
        </authorList>
    </citation>
    <scope>NUCLEOTIDE SEQUENCE</scope>
</reference>
<keyword evidence="1" id="KW-1133">Transmembrane helix</keyword>
<proteinExistence type="predicted"/>
<keyword evidence="1" id="KW-0812">Transmembrane</keyword>
<name>A0A0F8YI92_9ZZZZ</name>
<evidence type="ECO:0000256" key="1">
    <source>
        <dbReference type="SAM" id="Phobius"/>
    </source>
</evidence>
<keyword evidence="1" id="KW-0472">Membrane</keyword>
<dbReference type="AlphaFoldDB" id="A0A0F8YI92"/>
<organism evidence="2">
    <name type="scientific">marine sediment metagenome</name>
    <dbReference type="NCBI Taxonomy" id="412755"/>
    <lineage>
        <taxon>unclassified sequences</taxon>
        <taxon>metagenomes</taxon>
        <taxon>ecological metagenomes</taxon>
    </lineage>
</organism>
<accession>A0A0F8YI92</accession>